<dbReference type="AlphaFoldDB" id="A0A378ZR44"/>
<organism evidence="4 5">
    <name type="scientific">Pannonibacter phragmitetus</name>
    <dbReference type="NCBI Taxonomy" id="121719"/>
    <lineage>
        <taxon>Bacteria</taxon>
        <taxon>Pseudomonadati</taxon>
        <taxon>Pseudomonadota</taxon>
        <taxon>Alphaproteobacteria</taxon>
        <taxon>Hyphomicrobiales</taxon>
        <taxon>Stappiaceae</taxon>
        <taxon>Pannonibacter</taxon>
    </lineage>
</organism>
<evidence type="ECO:0000256" key="2">
    <source>
        <dbReference type="ARBA" id="ARBA00023315"/>
    </source>
</evidence>
<gene>
    <name evidence="4" type="ORF">NCTC13350_00637</name>
</gene>
<proteinExistence type="predicted"/>
<sequence>MTSEQLIFSSPAHPRALPLVEDLIREYDSRYGTVFNPEGARAELYRYPPDAFTPPNGNFLLVLREGETVAGGAFMRKDERTAELKRIWTRHDLRRQGLARRIVQALEDQAARQGYTRIYLTTGFRQPEAAALYVSMGYRRLFDPELDPALYRSLPFEKHIGSEAGKPGTAPFKQPEFTPEEAAALLQQHALAVREGLSHDRN</sequence>
<evidence type="ECO:0000313" key="5">
    <source>
        <dbReference type="Proteomes" id="UP000255000"/>
    </source>
</evidence>
<evidence type="ECO:0000259" key="3">
    <source>
        <dbReference type="PROSITE" id="PS51186"/>
    </source>
</evidence>
<name>A0A378ZR44_9HYPH</name>
<protein>
    <submittedName>
        <fullName evidence="4">Predicted acetyltransferase</fullName>
    </submittedName>
</protein>
<keyword evidence="1 4" id="KW-0808">Transferase</keyword>
<dbReference type="Gene3D" id="3.40.630.30">
    <property type="match status" value="1"/>
</dbReference>
<dbReference type="PROSITE" id="PS51186">
    <property type="entry name" value="GNAT"/>
    <property type="match status" value="1"/>
</dbReference>
<feature type="domain" description="N-acetyltransferase" evidence="3">
    <location>
        <begin position="7"/>
        <end position="157"/>
    </location>
</feature>
<dbReference type="Proteomes" id="UP000255000">
    <property type="component" value="Unassembled WGS sequence"/>
</dbReference>
<dbReference type="PANTHER" id="PTHR43877">
    <property type="entry name" value="AMINOALKYLPHOSPHONATE N-ACETYLTRANSFERASE-RELATED-RELATED"/>
    <property type="match status" value="1"/>
</dbReference>
<dbReference type="InterPro" id="IPR016181">
    <property type="entry name" value="Acyl_CoA_acyltransferase"/>
</dbReference>
<dbReference type="RefSeq" id="WP_019963308.1">
    <property type="nucleotide sequence ID" value="NZ_CP013068.1"/>
</dbReference>
<reference evidence="4 5" key="1">
    <citation type="submission" date="2018-06" db="EMBL/GenBank/DDBJ databases">
        <authorList>
            <consortium name="Pathogen Informatics"/>
            <person name="Doyle S."/>
        </authorList>
    </citation>
    <scope>NUCLEOTIDE SEQUENCE [LARGE SCALE GENOMIC DNA]</scope>
    <source>
        <strain evidence="4 5">NCTC13350</strain>
    </source>
</reference>
<dbReference type="InterPro" id="IPR050832">
    <property type="entry name" value="Bact_Acetyltransf"/>
</dbReference>
<evidence type="ECO:0000256" key="1">
    <source>
        <dbReference type="ARBA" id="ARBA00022679"/>
    </source>
</evidence>
<dbReference type="GO" id="GO:0016747">
    <property type="term" value="F:acyltransferase activity, transferring groups other than amino-acyl groups"/>
    <property type="evidence" value="ECO:0007669"/>
    <property type="project" value="InterPro"/>
</dbReference>
<dbReference type="EMBL" id="UGSK01000001">
    <property type="protein sequence ID" value="SUA99735.1"/>
    <property type="molecule type" value="Genomic_DNA"/>
</dbReference>
<accession>A0A378ZR44</accession>
<dbReference type="SUPFAM" id="SSF55729">
    <property type="entry name" value="Acyl-CoA N-acyltransferases (Nat)"/>
    <property type="match status" value="1"/>
</dbReference>
<keyword evidence="2" id="KW-0012">Acyltransferase</keyword>
<dbReference type="Pfam" id="PF00583">
    <property type="entry name" value="Acetyltransf_1"/>
    <property type="match status" value="1"/>
</dbReference>
<dbReference type="PANTHER" id="PTHR43877:SF2">
    <property type="entry name" value="AMINOALKYLPHOSPHONATE N-ACETYLTRANSFERASE-RELATED"/>
    <property type="match status" value="1"/>
</dbReference>
<dbReference type="InterPro" id="IPR000182">
    <property type="entry name" value="GNAT_dom"/>
</dbReference>
<dbReference type="OrthoDB" id="9803233at2"/>
<dbReference type="CDD" id="cd04301">
    <property type="entry name" value="NAT_SF"/>
    <property type="match status" value="1"/>
</dbReference>
<evidence type="ECO:0000313" key="4">
    <source>
        <dbReference type="EMBL" id="SUA99735.1"/>
    </source>
</evidence>